<accession>A0A382KEX4</accession>
<organism evidence="2">
    <name type="scientific">marine metagenome</name>
    <dbReference type="NCBI Taxonomy" id="408172"/>
    <lineage>
        <taxon>unclassified sequences</taxon>
        <taxon>metagenomes</taxon>
        <taxon>ecological metagenomes</taxon>
    </lineage>
</organism>
<dbReference type="Pfam" id="PF01266">
    <property type="entry name" value="DAO"/>
    <property type="match status" value="1"/>
</dbReference>
<name>A0A382KEX4_9ZZZZ</name>
<dbReference type="Gene3D" id="3.30.9.10">
    <property type="entry name" value="D-Amino Acid Oxidase, subunit A, domain 2"/>
    <property type="match status" value="1"/>
</dbReference>
<dbReference type="GO" id="GO:0005737">
    <property type="term" value="C:cytoplasm"/>
    <property type="evidence" value="ECO:0007669"/>
    <property type="project" value="TreeGrafter"/>
</dbReference>
<dbReference type="AlphaFoldDB" id="A0A382KEX4"/>
<dbReference type="Gene3D" id="3.50.50.60">
    <property type="entry name" value="FAD/NAD(P)-binding domain"/>
    <property type="match status" value="1"/>
</dbReference>
<feature type="non-terminal residue" evidence="2">
    <location>
        <position position="372"/>
    </location>
</feature>
<evidence type="ECO:0000313" key="2">
    <source>
        <dbReference type="EMBL" id="SVC22145.1"/>
    </source>
</evidence>
<feature type="non-terminal residue" evidence="2">
    <location>
        <position position="1"/>
    </location>
</feature>
<proteinExistence type="predicted"/>
<protein>
    <recommendedName>
        <fullName evidence="1">FAD dependent oxidoreductase domain-containing protein</fullName>
    </recommendedName>
</protein>
<evidence type="ECO:0000259" key="1">
    <source>
        <dbReference type="Pfam" id="PF01266"/>
    </source>
</evidence>
<dbReference type="EMBL" id="UINC01079793">
    <property type="protein sequence ID" value="SVC22145.1"/>
    <property type="molecule type" value="Genomic_DNA"/>
</dbReference>
<dbReference type="InterPro" id="IPR036188">
    <property type="entry name" value="FAD/NAD-bd_sf"/>
</dbReference>
<dbReference type="SUPFAM" id="SSF51971">
    <property type="entry name" value="Nucleotide-binding domain"/>
    <property type="match status" value="1"/>
</dbReference>
<feature type="domain" description="FAD dependent oxidoreductase" evidence="1">
    <location>
        <begin position="9"/>
        <end position="364"/>
    </location>
</feature>
<dbReference type="PANTHER" id="PTHR13847:SF260">
    <property type="entry name" value="FAD DEPENDENT OXIDOREDUCTASE DOMAIN-CONTAINING PROTEIN"/>
    <property type="match status" value="1"/>
</dbReference>
<sequence length="372" mass="39787">VDHLPERADVIVVGGGIAGTSAAYHLARAGVQVVLMERGSIGGGATAAAVGVLSPPLRQPFHETVHCLGRDIATELWQIAARSIHGLAQLLWDLGKTQEAGLDLSGGYVLAEPHTNHQVRLAYEALSRNRLAVDWLSSAEVRRLCGGRGFTGGYWIEGGGSLNPGAATTILAQAAESEGACVIENVDLIGRDRAPDAIICRADGASTKCAAVVYATHIDSGRFSDVVREEIVPIGAQGLTTEPVPEVFHGSFSTDWKLNAWRQASDGRILMSGWRHDAWDRAYGHRQPARDERLQGDINRWFEASFPTLAPLHVKDRWSGVFGWTADFLPMVGPIPGSSREFVITGFSGGGIPLAFECGRSIAQSVVRGIPT</sequence>
<dbReference type="PANTHER" id="PTHR13847">
    <property type="entry name" value="SARCOSINE DEHYDROGENASE-RELATED"/>
    <property type="match status" value="1"/>
</dbReference>
<gene>
    <name evidence="2" type="ORF">METZ01_LOCUS274999</name>
</gene>
<reference evidence="2" key="1">
    <citation type="submission" date="2018-05" db="EMBL/GenBank/DDBJ databases">
        <authorList>
            <person name="Lanie J.A."/>
            <person name="Ng W.-L."/>
            <person name="Kazmierczak K.M."/>
            <person name="Andrzejewski T.M."/>
            <person name="Davidsen T.M."/>
            <person name="Wayne K.J."/>
            <person name="Tettelin H."/>
            <person name="Glass J.I."/>
            <person name="Rusch D."/>
            <person name="Podicherti R."/>
            <person name="Tsui H.-C.T."/>
            <person name="Winkler M.E."/>
        </authorList>
    </citation>
    <scope>NUCLEOTIDE SEQUENCE</scope>
</reference>
<dbReference type="InterPro" id="IPR006076">
    <property type="entry name" value="FAD-dep_OxRdtase"/>
</dbReference>